<dbReference type="GO" id="GO:0022857">
    <property type="term" value="F:transmembrane transporter activity"/>
    <property type="evidence" value="ECO:0007669"/>
    <property type="project" value="InterPro"/>
</dbReference>
<name>C4LE25_TOLAT</name>
<dbReference type="PANTHER" id="PTHR30614:SF37">
    <property type="entry name" value="AMINO-ACID ABC TRANSPORTER PERMEASE PROTEIN YHDX-RELATED"/>
    <property type="match status" value="1"/>
</dbReference>
<dbReference type="GO" id="GO:0043190">
    <property type="term" value="C:ATP-binding cassette (ABC) transporter complex"/>
    <property type="evidence" value="ECO:0007669"/>
    <property type="project" value="InterPro"/>
</dbReference>
<feature type="transmembrane region" description="Helical" evidence="9">
    <location>
        <begin position="137"/>
        <end position="155"/>
    </location>
</feature>
<evidence type="ECO:0000256" key="6">
    <source>
        <dbReference type="ARBA" id="ARBA00022970"/>
    </source>
</evidence>
<dbReference type="AlphaFoldDB" id="C4LE25"/>
<sequence length="397" mass="43455">MPAENSNNCKNAPATRWIYDPKVRGIIFQSIAVACVAWMLFYFISNALHNMESRGIATGFSFLDNRASFGIAQSLISYSENDTYGRAFIIGLLNTLLVSGIGIIFATVFGFLIGIARLSNNWLLSRAAAVYIETFRNIPLLLQIFFWYFCVLRALPGPRDSINLLDAFFLNVRGLYVPAPVTESGFTAVTVAFILAIVACVFLKKWAKNRQNLTGQPFPVFFSSLGLLFGLPLVVFLIAGMPMHWELPALKGFNFRGGLTVIPELFSMVVALTIFTAASIAEIVRSGIMAVSKGQVEAADALGLKNGLTLRFIIIPQAMRVIIPPLTSQYLNLVKNSSLATAVGYPDLVSVFMGSTLNQTGQAVEIIAMTMAVYLTISLITSVLMNIYNAKKALVER</sequence>
<keyword evidence="7 9" id="KW-1133">Transmembrane helix</keyword>
<dbReference type="EMBL" id="CP001616">
    <property type="protein sequence ID" value="ACQ92846.1"/>
    <property type="molecule type" value="Genomic_DNA"/>
</dbReference>
<dbReference type="Proteomes" id="UP000009073">
    <property type="component" value="Chromosome"/>
</dbReference>
<evidence type="ECO:0000313" key="11">
    <source>
        <dbReference type="EMBL" id="ACQ92846.1"/>
    </source>
</evidence>
<dbReference type="Pfam" id="PF00528">
    <property type="entry name" value="BPD_transp_1"/>
    <property type="match status" value="1"/>
</dbReference>
<dbReference type="OrthoDB" id="9808531at2"/>
<reference evidence="12" key="1">
    <citation type="submission" date="2009-05" db="EMBL/GenBank/DDBJ databases">
        <title>Complete sequence of Tolumonas auensis DSM 9187.</title>
        <authorList>
            <consortium name="US DOE Joint Genome Institute"/>
            <person name="Lucas S."/>
            <person name="Copeland A."/>
            <person name="Lapidus A."/>
            <person name="Glavina del Rio T."/>
            <person name="Tice H."/>
            <person name="Bruce D."/>
            <person name="Goodwin L."/>
            <person name="Pitluck S."/>
            <person name="Chertkov O."/>
            <person name="Brettin T."/>
            <person name="Detter J.C."/>
            <person name="Han C."/>
            <person name="Larimer F."/>
            <person name="Land M."/>
            <person name="Hauser L."/>
            <person name="Kyrpides N."/>
            <person name="Mikhailova N."/>
            <person name="Spring S."/>
            <person name="Beller H."/>
        </authorList>
    </citation>
    <scope>NUCLEOTIDE SEQUENCE [LARGE SCALE GENOMIC DNA]</scope>
    <source>
        <strain evidence="12">DSM 9187 / TA4</strain>
    </source>
</reference>
<dbReference type="SUPFAM" id="SSF161098">
    <property type="entry name" value="MetI-like"/>
    <property type="match status" value="2"/>
</dbReference>
<dbReference type="RefSeq" id="WP_012729445.1">
    <property type="nucleotide sequence ID" value="NC_012691.1"/>
</dbReference>
<keyword evidence="3 9" id="KW-0813">Transport</keyword>
<evidence type="ECO:0000313" key="12">
    <source>
        <dbReference type="Proteomes" id="UP000009073"/>
    </source>
</evidence>
<dbReference type="STRING" id="595494.Tola_1229"/>
<keyword evidence="5 9" id="KW-0812">Transmembrane</keyword>
<evidence type="ECO:0000256" key="9">
    <source>
        <dbReference type="RuleBase" id="RU363032"/>
    </source>
</evidence>
<comment type="similarity">
    <text evidence="2">Belongs to the binding-protein-dependent transport system permease family. HisMQ subfamily.</text>
</comment>
<dbReference type="HOGENOM" id="CLU_019602_8_0_6"/>
<evidence type="ECO:0000256" key="5">
    <source>
        <dbReference type="ARBA" id="ARBA00022692"/>
    </source>
</evidence>
<feature type="transmembrane region" description="Helical" evidence="9">
    <location>
        <begin position="366"/>
        <end position="388"/>
    </location>
</feature>
<keyword evidence="8 9" id="KW-0472">Membrane</keyword>
<feature type="transmembrane region" description="Helical" evidence="9">
    <location>
        <begin position="26"/>
        <end position="44"/>
    </location>
</feature>
<feature type="transmembrane region" description="Helical" evidence="9">
    <location>
        <begin position="265"/>
        <end position="284"/>
    </location>
</feature>
<proteinExistence type="inferred from homology"/>
<organism evidence="11 12">
    <name type="scientific">Tolumonas auensis (strain DSM 9187 / NBRC 110442 / TA 4)</name>
    <dbReference type="NCBI Taxonomy" id="595494"/>
    <lineage>
        <taxon>Bacteria</taxon>
        <taxon>Pseudomonadati</taxon>
        <taxon>Pseudomonadota</taxon>
        <taxon>Gammaproteobacteria</taxon>
        <taxon>Aeromonadales</taxon>
        <taxon>Aeromonadaceae</taxon>
        <taxon>Tolumonas</taxon>
    </lineage>
</organism>
<dbReference type="InterPro" id="IPR000515">
    <property type="entry name" value="MetI-like"/>
</dbReference>
<comment type="subcellular location">
    <subcellularLocation>
        <location evidence="1">Cell inner membrane</location>
        <topology evidence="1">Multi-pass membrane protein</topology>
    </subcellularLocation>
    <subcellularLocation>
        <location evidence="9">Cell membrane</location>
        <topology evidence="9">Multi-pass membrane protein</topology>
    </subcellularLocation>
</comment>
<keyword evidence="6" id="KW-0029">Amino-acid transport</keyword>
<evidence type="ECO:0000256" key="1">
    <source>
        <dbReference type="ARBA" id="ARBA00004429"/>
    </source>
</evidence>
<dbReference type="KEGG" id="tau:Tola_1229"/>
<feature type="domain" description="ABC transmembrane type-1" evidence="10">
    <location>
        <begin position="92"/>
        <end position="385"/>
    </location>
</feature>
<protein>
    <submittedName>
        <fullName evidence="11">Polar amino acid ABC transporter, inner membrane subunit</fullName>
    </submittedName>
</protein>
<keyword evidence="4" id="KW-1003">Cell membrane</keyword>
<feature type="transmembrane region" description="Helical" evidence="9">
    <location>
        <begin position="185"/>
        <end position="203"/>
    </location>
</feature>
<dbReference type="InterPro" id="IPR035906">
    <property type="entry name" value="MetI-like_sf"/>
</dbReference>
<feature type="transmembrane region" description="Helical" evidence="9">
    <location>
        <begin position="224"/>
        <end position="245"/>
    </location>
</feature>
<dbReference type="Gene3D" id="1.10.3720.10">
    <property type="entry name" value="MetI-like"/>
    <property type="match status" value="2"/>
</dbReference>
<dbReference type="eggNOG" id="COG4597">
    <property type="taxonomic scope" value="Bacteria"/>
</dbReference>
<feature type="transmembrane region" description="Helical" evidence="9">
    <location>
        <begin position="87"/>
        <end position="116"/>
    </location>
</feature>
<dbReference type="NCBIfam" id="TIGR01726">
    <property type="entry name" value="HEQRo_perm_3TM"/>
    <property type="match status" value="1"/>
</dbReference>
<evidence type="ECO:0000256" key="3">
    <source>
        <dbReference type="ARBA" id="ARBA00022448"/>
    </source>
</evidence>
<dbReference type="InterPro" id="IPR043429">
    <property type="entry name" value="ArtM/GltK/GlnP/TcyL/YhdX-like"/>
</dbReference>
<gene>
    <name evidence="11" type="ordered locus">Tola_1229</name>
</gene>
<reference evidence="11 12" key="2">
    <citation type="journal article" date="2011" name="Stand. Genomic Sci.">
        <title>Complete genome sequence of Tolumonas auensis type strain (TA 4).</title>
        <authorList>
            <person name="Chertkov O."/>
            <person name="Copeland A."/>
            <person name="Lucas S."/>
            <person name="Lapidus A."/>
            <person name="Berry K.W."/>
            <person name="Detter J.C."/>
            <person name="Del Rio T.G."/>
            <person name="Hammon N."/>
            <person name="Dalin E."/>
            <person name="Tice H."/>
            <person name="Pitluck S."/>
            <person name="Richardson P."/>
            <person name="Bruce D."/>
            <person name="Goodwin L."/>
            <person name="Han C."/>
            <person name="Tapia R."/>
            <person name="Saunders E."/>
            <person name="Schmutz J."/>
            <person name="Brettin T."/>
            <person name="Larimer F."/>
            <person name="Land M."/>
            <person name="Hauser L."/>
            <person name="Spring S."/>
            <person name="Rohde M."/>
            <person name="Kyrpides N.C."/>
            <person name="Ivanova N."/>
            <person name="Goker M."/>
            <person name="Beller H.R."/>
            <person name="Klenk H.P."/>
            <person name="Woyke T."/>
        </authorList>
    </citation>
    <scope>NUCLEOTIDE SEQUENCE [LARGE SCALE GENOMIC DNA]</scope>
    <source>
        <strain evidence="12">DSM 9187 / TA4</strain>
    </source>
</reference>
<dbReference type="InterPro" id="IPR010065">
    <property type="entry name" value="AA_ABC_transptr_permease_3TM"/>
</dbReference>
<evidence type="ECO:0000256" key="2">
    <source>
        <dbReference type="ARBA" id="ARBA00010072"/>
    </source>
</evidence>
<evidence type="ECO:0000259" key="10">
    <source>
        <dbReference type="PROSITE" id="PS50928"/>
    </source>
</evidence>
<evidence type="ECO:0000256" key="4">
    <source>
        <dbReference type="ARBA" id="ARBA00022475"/>
    </source>
</evidence>
<dbReference type="GO" id="GO:0006865">
    <property type="term" value="P:amino acid transport"/>
    <property type="evidence" value="ECO:0007669"/>
    <property type="project" value="UniProtKB-KW"/>
</dbReference>
<accession>C4LE25</accession>
<evidence type="ECO:0000256" key="7">
    <source>
        <dbReference type="ARBA" id="ARBA00022989"/>
    </source>
</evidence>
<evidence type="ECO:0000256" key="8">
    <source>
        <dbReference type="ARBA" id="ARBA00023136"/>
    </source>
</evidence>
<dbReference type="PROSITE" id="PS50928">
    <property type="entry name" value="ABC_TM1"/>
    <property type="match status" value="1"/>
</dbReference>
<dbReference type="CDD" id="cd06261">
    <property type="entry name" value="TM_PBP2"/>
    <property type="match status" value="1"/>
</dbReference>
<dbReference type="PANTHER" id="PTHR30614">
    <property type="entry name" value="MEMBRANE COMPONENT OF AMINO ACID ABC TRANSPORTER"/>
    <property type="match status" value="1"/>
</dbReference>
<keyword evidence="12" id="KW-1185">Reference proteome</keyword>